<protein>
    <recommendedName>
        <fullName evidence="2">Mutator-like transposase domain-containing protein</fullName>
    </recommendedName>
</protein>
<evidence type="ECO:0000313" key="3">
    <source>
        <dbReference type="EMBL" id="CAF4182609.1"/>
    </source>
</evidence>
<dbReference type="EMBL" id="CAJOBD010012631">
    <property type="protein sequence ID" value="CAF4182609.1"/>
    <property type="molecule type" value="Genomic_DNA"/>
</dbReference>
<dbReference type="InterPro" id="IPR049012">
    <property type="entry name" value="Mutator_transp_dom"/>
</dbReference>
<feature type="region of interest" description="Disordered" evidence="1">
    <location>
        <begin position="359"/>
        <end position="513"/>
    </location>
</feature>
<reference evidence="3" key="1">
    <citation type="submission" date="2021-02" db="EMBL/GenBank/DDBJ databases">
        <authorList>
            <person name="Nowell W R."/>
        </authorList>
    </citation>
    <scope>NUCLEOTIDE SEQUENCE</scope>
</reference>
<evidence type="ECO:0000259" key="2">
    <source>
        <dbReference type="Pfam" id="PF20700"/>
    </source>
</evidence>
<feature type="domain" description="Mutator-like transposase" evidence="2">
    <location>
        <begin position="95"/>
        <end position="351"/>
    </location>
</feature>
<feature type="compositionally biased region" description="Basic and acidic residues" evidence="1">
    <location>
        <begin position="415"/>
        <end position="428"/>
    </location>
</feature>
<sequence length="691" mass="76088">MDDDDTSYVCSGSSSVNNFPVNLASDTRNMNTSIFSKFKYKPSTRKRKFGRKKRKHVFQKKSLIVPLAQTQLSSKIFPSVKRITGESISSRTSQIFDIQYFQQVFNNAHVCSNNGRLEFIADTSPSVGLFHFNALRCTSCGKETPVTNFSPIDPVQSVQQEPNERLVVAAATTGIGYKATKYIMSTLGLSITTEKAFLHQLHKYYDALHVFAKQKLQSVIDELKYKHGKQHQIMNVTVSLDGTWKRRGHVSNFGIVFLIHVDSGKCIDYEVLSLLCEKCKMKKATLSKKEFKKWYSKHQRFCEKNFHGTSKSMEKAGAIRLFQRSLVNGLRYKFMLCDGDSSAYESVKYYYINKEQQQISNTHEDSVDESLGCEGSGDGRSGDEGSGDGRSGDEGSGDGRSGDEGSGDEGSGDGRSGDEGLGDRRSGDEGSGDESSGDGRSGDEGSGNESSGDEGSGDGRSGDEGSDDGRSGDRRSGDGGSGDEGSGDEGSGDEGSGDEGSGDERSDGEDTSNSLLVIKEDCINHIKKRVMNYLMKLKREKTQRIPATTTMGNSRSSSKKQSPRQQQLLQDNKRWGGKAGRMTLSMMHKLSDSYGLAIRQASRLSSGSAALAATFFNHGRTGLIDFLKEHGIYVNEALLNHLLTIDYRRIKKSEKNKEQRQILIQRKALNRKKSIKAQEDNTDYNAGAFDL</sequence>
<dbReference type="AlphaFoldDB" id="A0A820A4A3"/>
<name>A0A820A4A3_9BILA</name>
<evidence type="ECO:0000313" key="4">
    <source>
        <dbReference type="Proteomes" id="UP000663836"/>
    </source>
</evidence>
<dbReference type="Proteomes" id="UP000663836">
    <property type="component" value="Unassembled WGS sequence"/>
</dbReference>
<feature type="compositionally biased region" description="Acidic residues" evidence="1">
    <location>
        <begin position="485"/>
        <end position="510"/>
    </location>
</feature>
<organism evidence="3 4">
    <name type="scientific">Rotaria sordida</name>
    <dbReference type="NCBI Taxonomy" id="392033"/>
    <lineage>
        <taxon>Eukaryota</taxon>
        <taxon>Metazoa</taxon>
        <taxon>Spiralia</taxon>
        <taxon>Gnathifera</taxon>
        <taxon>Rotifera</taxon>
        <taxon>Eurotatoria</taxon>
        <taxon>Bdelloidea</taxon>
        <taxon>Philodinida</taxon>
        <taxon>Philodinidae</taxon>
        <taxon>Rotaria</taxon>
    </lineage>
</organism>
<accession>A0A820A4A3</accession>
<evidence type="ECO:0000256" key="1">
    <source>
        <dbReference type="SAM" id="MobiDB-lite"/>
    </source>
</evidence>
<feature type="region of interest" description="Disordered" evidence="1">
    <location>
        <begin position="542"/>
        <end position="577"/>
    </location>
</feature>
<proteinExistence type="predicted"/>
<comment type="caution">
    <text evidence="3">The sequence shown here is derived from an EMBL/GenBank/DDBJ whole genome shotgun (WGS) entry which is preliminary data.</text>
</comment>
<dbReference type="Pfam" id="PF20700">
    <property type="entry name" value="Mutator"/>
    <property type="match status" value="1"/>
</dbReference>
<gene>
    <name evidence="3" type="ORF">JBS370_LOCUS35595</name>
</gene>
<feature type="compositionally biased region" description="Basic and acidic residues" evidence="1">
    <location>
        <begin position="460"/>
        <end position="477"/>
    </location>
</feature>